<dbReference type="SUPFAM" id="SSF52980">
    <property type="entry name" value="Restriction endonuclease-like"/>
    <property type="match status" value="2"/>
</dbReference>
<name>A0A240C2Y8_9STAP</name>
<keyword evidence="1" id="KW-0540">Nuclease</keyword>
<dbReference type="Gene3D" id="3.40.600.10">
    <property type="entry name" value="DNA mismatch repair MutH/Restriction endonuclease, type II"/>
    <property type="match status" value="2"/>
</dbReference>
<evidence type="ECO:0000256" key="2">
    <source>
        <dbReference type="ARBA" id="ARBA00022759"/>
    </source>
</evidence>
<dbReference type="Proteomes" id="UP000243706">
    <property type="component" value="Chromosome 1"/>
</dbReference>
<dbReference type="CDD" id="cd22355">
    <property type="entry name" value="Sau3AI_C"/>
    <property type="match status" value="1"/>
</dbReference>
<evidence type="ECO:0000313" key="6">
    <source>
        <dbReference type="EMBL" id="SNW02344.1"/>
    </source>
</evidence>
<organism evidence="6 7">
    <name type="scientific">Staphylococcus muscae</name>
    <dbReference type="NCBI Taxonomy" id="1294"/>
    <lineage>
        <taxon>Bacteria</taxon>
        <taxon>Bacillati</taxon>
        <taxon>Bacillota</taxon>
        <taxon>Bacilli</taxon>
        <taxon>Bacillales</taxon>
        <taxon>Staphylococcaceae</taxon>
        <taxon>Staphylococcus</taxon>
    </lineage>
</organism>
<gene>
    <name evidence="6" type="primary">sau3AIR</name>
    <name evidence="5" type="ORF">GCM10007183_11630</name>
    <name evidence="6" type="ORF">SAMEA4412661_01031</name>
</gene>
<dbReference type="GO" id="GO:0009036">
    <property type="term" value="F:type II site-specific deoxyribonuclease activity"/>
    <property type="evidence" value="ECO:0007669"/>
    <property type="project" value="UniProtKB-EC"/>
</dbReference>
<keyword evidence="2" id="KW-0255">Endonuclease</keyword>
<dbReference type="EC" id="3.1.21.4" evidence="6"/>
<dbReference type="KEGG" id="smus:C7J88_01895"/>
<evidence type="ECO:0000313" key="5">
    <source>
        <dbReference type="EMBL" id="GGA89086.1"/>
    </source>
</evidence>
<dbReference type="NCBIfam" id="NF040973">
    <property type="entry name" value="restrict_Sau3AI"/>
    <property type="match status" value="1"/>
</dbReference>
<dbReference type="Pfam" id="PF02976">
    <property type="entry name" value="MutH"/>
    <property type="match status" value="1"/>
</dbReference>
<dbReference type="EMBL" id="LT906464">
    <property type="protein sequence ID" value="SNW02344.1"/>
    <property type="molecule type" value="Genomic_DNA"/>
</dbReference>
<keyword evidence="8" id="KW-1185">Reference proteome</keyword>
<dbReference type="REBASE" id="215874">
    <property type="entry name" value="Smu13833ORF1032P"/>
</dbReference>
<dbReference type="InterPro" id="IPR011335">
    <property type="entry name" value="Restrct_endonuc-II-like"/>
</dbReference>
<reference evidence="5" key="4">
    <citation type="submission" date="2024-05" db="EMBL/GenBank/DDBJ databases">
        <authorList>
            <person name="Sun Q."/>
            <person name="Sedlacek I."/>
        </authorList>
    </citation>
    <scope>NUCLEOTIDE SEQUENCE</scope>
    <source>
        <strain evidence="5">CCM 4175</strain>
    </source>
</reference>
<dbReference type="InterPro" id="IPR011337">
    <property type="entry name" value="DNA_rep_MutH/RE_typeII_Sau3AI"/>
</dbReference>
<proteinExistence type="predicted"/>
<evidence type="ECO:0000256" key="1">
    <source>
        <dbReference type="ARBA" id="ARBA00022722"/>
    </source>
</evidence>
<dbReference type="GO" id="GO:0003677">
    <property type="term" value="F:DNA binding"/>
    <property type="evidence" value="ECO:0007669"/>
    <property type="project" value="InterPro"/>
</dbReference>
<dbReference type="CDD" id="cd22356">
    <property type="entry name" value="Sau3AI_N-like"/>
    <property type="match status" value="1"/>
</dbReference>
<sequence length="487" mass="56371">MVKYRTKEEVHNRAKEAVGLTIKELNGGYSLKDTKNSVGDAFENWFDVQKNSDRRPDLVDAGVELKATPIHKIKSGEYRSKERLVLNIINYEEMLIETFETSNFLKKNKAIQLGFYEYEKGKPKDEWSLVETVLFELLKNPIDLEIIRNDWETIHSYIEEGKAHELSESHTTYLSACTKGKSASSMRKQPNSDVLAKQRALSFKTGYMSSLLKDYVLGDKKVESIIKDKFELQDNSLEKTIENAFKPFIGWTIDELSEHFGIEKKDKSLNYRIAMGILNLNGKNEKTNSFPKVDEFEKACIQLKTVKFDKNNINRESMSFPSFSFEDIVNETWFDDEGMPSANWHVFLLEAKFLLFVVKNNGVNDVFKGIKFFSIPEDDIEGPIYEVWKDTVNKIKNGVELTGTYTKNGNLRIKNNFIKKSDQMICHIRPHVPKSDYREKGSYADRLPAPAKWKNKPNSPEFSGSWMTKQSFWINNDYIKKQVQDLL</sequence>
<dbReference type="EMBL" id="BMCB01000005">
    <property type="protein sequence ID" value="GGA89086.1"/>
    <property type="molecule type" value="Genomic_DNA"/>
</dbReference>
<reference evidence="5" key="1">
    <citation type="journal article" date="2014" name="Int. J. Syst. Evol. Microbiol.">
        <title>Complete genome of a new Firmicutes species belonging to the dominant human colonic microbiota ('Ruminococcus bicirculans') reveals two chromosomes and a selective capacity to utilize plant glucans.</title>
        <authorList>
            <consortium name="NISC Comparative Sequencing Program"/>
            <person name="Wegmann U."/>
            <person name="Louis P."/>
            <person name="Goesmann A."/>
            <person name="Henrissat B."/>
            <person name="Duncan S.H."/>
            <person name="Flint H.J."/>
        </authorList>
    </citation>
    <scope>NUCLEOTIDE SEQUENCE</scope>
    <source>
        <strain evidence="5">CCM 4175</strain>
    </source>
</reference>
<evidence type="ECO:0000313" key="8">
    <source>
        <dbReference type="Proteomes" id="UP000652995"/>
    </source>
</evidence>
<dbReference type="AlphaFoldDB" id="A0A240C2Y8"/>
<evidence type="ECO:0000256" key="3">
    <source>
        <dbReference type="ARBA" id="ARBA00022801"/>
    </source>
</evidence>
<dbReference type="SMART" id="SM00927">
    <property type="entry name" value="MutH"/>
    <property type="match status" value="1"/>
</dbReference>
<dbReference type="RefSeq" id="WP_095116657.1">
    <property type="nucleotide sequence ID" value="NZ_BMCB01000005.1"/>
</dbReference>
<feature type="domain" description="DNA mismatch repair MutH/Type II restriction enzyme Sau3AI" evidence="4">
    <location>
        <begin position="48"/>
        <end position="150"/>
    </location>
</feature>
<dbReference type="Proteomes" id="UP000652995">
    <property type="component" value="Unassembled WGS sequence"/>
</dbReference>
<dbReference type="InterPro" id="IPR037057">
    <property type="entry name" value="DNA_rep_MutH/T2_RE_sf"/>
</dbReference>
<keyword evidence="3 6" id="KW-0378">Hydrolase</keyword>
<evidence type="ECO:0000259" key="4">
    <source>
        <dbReference type="SMART" id="SM00927"/>
    </source>
</evidence>
<accession>A0A240C2Y8</accession>
<reference evidence="8" key="3">
    <citation type="journal article" date="2019" name="Int. J. Syst. Evol. Microbiol.">
        <title>The Global Catalogue of Microorganisms (GCM) 10K type strain sequencing project: providing services to taxonomists for standard genome sequencing and annotation.</title>
        <authorList>
            <consortium name="The Broad Institute Genomics Platform"/>
            <consortium name="The Broad Institute Genome Sequencing Center for Infectious Disease"/>
            <person name="Wu L."/>
            <person name="Ma J."/>
        </authorList>
    </citation>
    <scope>NUCLEOTIDE SEQUENCE [LARGE SCALE GENOMIC DNA]</scope>
    <source>
        <strain evidence="8">CCM 4175</strain>
    </source>
</reference>
<reference evidence="6 7" key="2">
    <citation type="submission" date="2017-06" db="EMBL/GenBank/DDBJ databases">
        <authorList>
            <consortium name="Pathogen Informatics"/>
        </authorList>
    </citation>
    <scope>NUCLEOTIDE SEQUENCE [LARGE SCALE GENOMIC DNA]</scope>
    <source>
        <strain evidence="6 7">NCTC13833</strain>
    </source>
</reference>
<evidence type="ECO:0000313" key="7">
    <source>
        <dbReference type="Proteomes" id="UP000243706"/>
    </source>
</evidence>
<protein>
    <submittedName>
        <fullName evidence="5">DNA mismatch repair protein MutH</fullName>
    </submittedName>
    <submittedName>
        <fullName evidence="6">Type-2 restriction enzyme Sau3AI</fullName>
        <ecNumber evidence="6">3.1.21.4</ecNumber>
    </submittedName>
</protein>